<dbReference type="Proteomes" id="UP000029864">
    <property type="component" value="Unassembled WGS sequence"/>
</dbReference>
<organism evidence="3 4">
    <name type="scientific">Cryobacterium roopkundense</name>
    <dbReference type="NCBI Taxonomy" id="1001240"/>
    <lineage>
        <taxon>Bacteria</taxon>
        <taxon>Bacillati</taxon>
        <taxon>Actinomycetota</taxon>
        <taxon>Actinomycetes</taxon>
        <taxon>Micrococcales</taxon>
        <taxon>Microbacteriaceae</taxon>
        <taxon>Cryobacterium</taxon>
    </lineage>
</organism>
<sequence length="109" mass="11867">MPDRDDMWSFETRTGPVGDRTCRTLSCGVAVLVEEVNQGKDLLMDLGTVILIAILAAVLISVVVTLLRRERLTRRLSHHNGPEHGHDQTTARATAQAAHMGRGGGWPQG</sequence>
<keyword evidence="2" id="KW-0812">Transmembrane</keyword>
<reference evidence="3 4" key="1">
    <citation type="submission" date="2014-08" db="EMBL/GenBank/DDBJ databases">
        <authorList>
            <person name="Sisinthy S."/>
        </authorList>
    </citation>
    <scope>NUCLEOTIDE SEQUENCE [LARGE SCALE GENOMIC DNA]</scope>
    <source>
        <strain evidence="3 4">RuG17</strain>
    </source>
</reference>
<proteinExistence type="predicted"/>
<feature type="region of interest" description="Disordered" evidence="1">
    <location>
        <begin position="75"/>
        <end position="109"/>
    </location>
</feature>
<comment type="caution">
    <text evidence="3">The sequence shown here is derived from an EMBL/GenBank/DDBJ whole genome shotgun (WGS) entry which is preliminary data.</text>
</comment>
<keyword evidence="2" id="KW-1133">Transmembrane helix</keyword>
<accession>A0A099J7P6</accession>
<evidence type="ECO:0000313" key="4">
    <source>
        <dbReference type="Proteomes" id="UP000029864"/>
    </source>
</evidence>
<evidence type="ECO:0000256" key="1">
    <source>
        <dbReference type="SAM" id="MobiDB-lite"/>
    </source>
</evidence>
<name>A0A099J7P6_9MICO</name>
<feature type="compositionally biased region" description="Basic and acidic residues" evidence="1">
    <location>
        <begin position="80"/>
        <end position="89"/>
    </location>
</feature>
<evidence type="ECO:0000256" key="2">
    <source>
        <dbReference type="SAM" id="Phobius"/>
    </source>
</evidence>
<dbReference type="AlphaFoldDB" id="A0A099J7P6"/>
<keyword evidence="2" id="KW-0472">Membrane</keyword>
<evidence type="ECO:0000313" key="3">
    <source>
        <dbReference type="EMBL" id="KGJ73483.1"/>
    </source>
</evidence>
<dbReference type="EMBL" id="JPXF01000042">
    <property type="protein sequence ID" value="KGJ73483.1"/>
    <property type="molecule type" value="Genomic_DNA"/>
</dbReference>
<feature type="transmembrane region" description="Helical" evidence="2">
    <location>
        <begin position="46"/>
        <end position="67"/>
    </location>
</feature>
<keyword evidence="4" id="KW-1185">Reference proteome</keyword>
<gene>
    <name evidence="3" type="ORF">GY21_10915</name>
</gene>
<protein>
    <submittedName>
        <fullName evidence="3">Uncharacterized protein</fullName>
    </submittedName>
</protein>